<dbReference type="RefSeq" id="WP_210053787.1">
    <property type="nucleotide sequence ID" value="NZ_BAAAMH010000012.1"/>
</dbReference>
<evidence type="ECO:0000313" key="1">
    <source>
        <dbReference type="EMBL" id="MBP2416216.1"/>
    </source>
</evidence>
<protein>
    <submittedName>
        <fullName evidence="1">Uncharacterized protein</fullName>
    </submittedName>
</protein>
<gene>
    <name evidence="1" type="ORF">JOF54_001138</name>
</gene>
<keyword evidence="2" id="KW-1185">Reference proteome</keyword>
<sequence>MSGLTFPCGAAEVGVAPDGTVTAVLPGAGPERLVSGGLLVHAADGTPLVAGPPEVRADEDELELAWFSGSLGLVVRHTFVAGWGLRVALSAPGDHAVVLDDPLLTWRVPPARPAWALAAGAAGAYAVLPADGTGPLLGGVLRSGALPAVDADGLHLGPVRLEPGGRYVVQWQWDLHPGPRSLGRGRHPEVPRRLDLVVDEVVVADAGEDEALVLAGGLEAEHSRGQVELSAASPGRYPVELRSARGTTAYELRVGPTLDVLLAERALAALDQPRTSAGVVRLPDVDAALVVQRALAAAVLPDIETAEEALDLRTARLPEDDALDPRTVGYLCGEHTRTRDAGLLDRAERAVLAARAPEPGLGLAATQLCLALLLAGRPVAPVLEHLAGLAAAADRPPVAAPLADQAALLELEVVTARGGPDGGGAGSTTVRDRVAALGGWLGAGLTGRAVRPVPVDQLAHLCAVLALLPEPAAAAHRTRWGCTAQVLATTGRAQVLERVAWDGGPAAGPALSWLLLAARAD</sequence>
<dbReference type="EMBL" id="JAGIOB010000001">
    <property type="protein sequence ID" value="MBP2416216.1"/>
    <property type="molecule type" value="Genomic_DNA"/>
</dbReference>
<reference evidence="1 2" key="1">
    <citation type="submission" date="2021-03" db="EMBL/GenBank/DDBJ databases">
        <title>Sequencing the genomes of 1000 actinobacteria strains.</title>
        <authorList>
            <person name="Klenk H.-P."/>
        </authorList>
    </citation>
    <scope>NUCLEOTIDE SEQUENCE [LARGE SCALE GENOMIC DNA]</scope>
    <source>
        <strain evidence="1 2">DSM 12936</strain>
    </source>
</reference>
<name>A0ABS4Z5A0_9ACTN</name>
<dbReference type="Proteomes" id="UP000758168">
    <property type="component" value="Unassembled WGS sequence"/>
</dbReference>
<accession>A0ABS4Z5A0</accession>
<proteinExistence type="predicted"/>
<organism evidence="1 2">
    <name type="scientific">Microlunatus capsulatus</name>
    <dbReference type="NCBI Taxonomy" id="99117"/>
    <lineage>
        <taxon>Bacteria</taxon>
        <taxon>Bacillati</taxon>
        <taxon>Actinomycetota</taxon>
        <taxon>Actinomycetes</taxon>
        <taxon>Propionibacteriales</taxon>
        <taxon>Propionibacteriaceae</taxon>
        <taxon>Microlunatus</taxon>
    </lineage>
</organism>
<comment type="caution">
    <text evidence="1">The sequence shown here is derived from an EMBL/GenBank/DDBJ whole genome shotgun (WGS) entry which is preliminary data.</text>
</comment>
<evidence type="ECO:0000313" key="2">
    <source>
        <dbReference type="Proteomes" id="UP000758168"/>
    </source>
</evidence>